<organism evidence="2">
    <name type="scientific">Bradyrhizobium diazoefficiens</name>
    <dbReference type="NCBI Taxonomy" id="1355477"/>
    <lineage>
        <taxon>Bacteria</taxon>
        <taxon>Pseudomonadati</taxon>
        <taxon>Pseudomonadota</taxon>
        <taxon>Alphaproteobacteria</taxon>
        <taxon>Hyphomicrobiales</taxon>
        <taxon>Nitrobacteraceae</taxon>
        <taxon>Bradyrhizobium</taxon>
    </lineage>
</organism>
<dbReference type="EMBL" id="AP023093">
    <property type="protein sequence ID" value="BCE36167.1"/>
    <property type="molecule type" value="Genomic_DNA"/>
</dbReference>
<proteinExistence type="predicted"/>
<reference evidence="2" key="1">
    <citation type="submission" date="2020-05" db="EMBL/GenBank/DDBJ databases">
        <title>Complete genome sequence of Bradyrhizobium diazoefficiens XF2 isolated from soybean nodule.</title>
        <authorList>
            <person name="Noda R."/>
            <person name="Kakizaki K."/>
            <person name="Minamisawa K."/>
        </authorList>
    </citation>
    <scope>NUCLEOTIDE SEQUENCE</scope>
    <source>
        <strain evidence="2">XF2</strain>
    </source>
</reference>
<dbReference type="AlphaFoldDB" id="A0A809XNA6"/>
<keyword evidence="1" id="KW-1133">Transmembrane helix</keyword>
<gene>
    <name evidence="2" type="ORF">XF2B_11700</name>
    <name evidence="3" type="ORF">XF3B_11980</name>
    <name evidence="4" type="ORF">XF8B_12030</name>
    <name evidence="5" type="ORF">XF9B_11930</name>
</gene>
<evidence type="ECO:0000313" key="3">
    <source>
        <dbReference type="EMBL" id="BCE36167.1"/>
    </source>
</evidence>
<accession>A0A809XNA6</accession>
<sequence length="260" mass="29139">MSDFANFRAVYDELTDEVSRSRHQFLPDHLRSWFRHLKETPGVNEIVAHLESGLDFDNWYAEQKTRQTGAGSGTLRYPADRKQQLGMKLLLFRHFAAGKEAAWQFAHAFVYSSSDLNELTHGVIEQIFQPMARELRRHLEAEFARADEVPASDRVVRLDHNSKSYAEAIEAITRLEQAVSAANTFDDPDEKDQREAEVSAAGRLMKAAQVRLEALAAVLKPILVQFATKVKDNVISTAAVTVSGALITLFGIVMKNLLGL</sequence>
<feature type="transmembrane region" description="Helical" evidence="1">
    <location>
        <begin position="234"/>
        <end position="254"/>
    </location>
</feature>
<evidence type="ECO:0000256" key="1">
    <source>
        <dbReference type="SAM" id="Phobius"/>
    </source>
</evidence>
<evidence type="ECO:0000313" key="4">
    <source>
        <dbReference type="EMBL" id="BCE71092.1"/>
    </source>
</evidence>
<reference evidence="3" key="2">
    <citation type="submission" date="2020-05" db="EMBL/GenBank/DDBJ databases">
        <title>Complete genome sequence of Bradyrhizobium diazoefficiens XF3 isolated from soybean nodule.</title>
        <authorList>
            <person name="Noda R."/>
            <person name="Kakizaki K."/>
            <person name="Minamisawa K."/>
        </authorList>
    </citation>
    <scope>NUCLEOTIDE SEQUENCE</scope>
    <source>
        <strain evidence="3">XF3</strain>
    </source>
</reference>
<keyword evidence="1" id="KW-0472">Membrane</keyword>
<dbReference type="EMBL" id="AP023097">
    <property type="protein sequence ID" value="BCE71092.1"/>
    <property type="molecule type" value="Genomic_DNA"/>
</dbReference>
<dbReference type="EMBL" id="AP023098">
    <property type="protein sequence ID" value="BCE79772.1"/>
    <property type="molecule type" value="Genomic_DNA"/>
</dbReference>
<dbReference type="EMBL" id="AP023092">
    <property type="protein sequence ID" value="BCE27401.1"/>
    <property type="molecule type" value="Genomic_DNA"/>
</dbReference>
<reference evidence="4" key="3">
    <citation type="submission" date="2020-05" db="EMBL/GenBank/DDBJ databases">
        <title>Complete genome sequence of Bradyrhizobium diazoefficiens XF8 isolated from soybean nodule.</title>
        <authorList>
            <person name="Noda R."/>
            <person name="Kakizaki K."/>
            <person name="Minamisawa K."/>
        </authorList>
    </citation>
    <scope>NUCLEOTIDE SEQUENCE</scope>
    <source>
        <strain evidence="4">XF8</strain>
    </source>
</reference>
<name>A0A809XNA6_9BRAD</name>
<evidence type="ECO:0000313" key="2">
    <source>
        <dbReference type="EMBL" id="BCE27401.1"/>
    </source>
</evidence>
<keyword evidence="1" id="KW-0812">Transmembrane</keyword>
<reference evidence="5" key="4">
    <citation type="submission" date="2020-05" db="EMBL/GenBank/DDBJ databases">
        <title>Complete genome sequence of Bradyrhizobium diazoefficiens XF9 isolated from soybean nodule.</title>
        <authorList>
            <person name="Noda R."/>
            <person name="Kakizaki K."/>
            <person name="Minamisawa K."/>
        </authorList>
    </citation>
    <scope>NUCLEOTIDE SEQUENCE</scope>
    <source>
        <strain evidence="5">XF9</strain>
    </source>
</reference>
<protein>
    <submittedName>
        <fullName evidence="2">Uncharacterized protein</fullName>
    </submittedName>
</protein>
<evidence type="ECO:0000313" key="5">
    <source>
        <dbReference type="EMBL" id="BCE79772.1"/>
    </source>
</evidence>
<dbReference type="RefSeq" id="WP_110115890.1">
    <property type="nucleotide sequence ID" value="NZ_AP022639.1"/>
</dbReference>